<keyword evidence="3" id="KW-1185">Reference proteome</keyword>
<dbReference type="Proteomes" id="UP001175353">
    <property type="component" value="Unassembled WGS sequence"/>
</dbReference>
<accession>A0AAN6KKM4</accession>
<proteinExistence type="predicted"/>
<evidence type="ECO:0000313" key="3">
    <source>
        <dbReference type="Proteomes" id="UP001175353"/>
    </source>
</evidence>
<protein>
    <submittedName>
        <fullName evidence="2">Uncharacterized protein</fullName>
    </submittedName>
</protein>
<comment type="caution">
    <text evidence="2">The sequence shown here is derived from an EMBL/GenBank/DDBJ whole genome shotgun (WGS) entry which is preliminary data.</text>
</comment>
<dbReference type="Proteomes" id="UP001168146">
    <property type="component" value="Unassembled WGS sequence"/>
</dbReference>
<reference evidence="2" key="2">
    <citation type="submission" date="2023-06" db="EMBL/GenBank/DDBJ databases">
        <title>Black Yeasts Isolated from many extreme environments.</title>
        <authorList>
            <person name="Coleine C."/>
            <person name="Stajich J.E."/>
            <person name="Selbmann L."/>
        </authorList>
    </citation>
    <scope>NUCLEOTIDE SEQUENCE</scope>
    <source>
        <strain evidence="2">CCFEE 5200</strain>
    </source>
</reference>
<dbReference type="AlphaFoldDB" id="A0AAN6KKM4"/>
<gene>
    <name evidence="1" type="ORF">LTR82_012835</name>
    <name evidence="2" type="ORF">LTR91_009655</name>
</gene>
<dbReference type="EMBL" id="JASUXU010000053">
    <property type="protein sequence ID" value="KAK0315054.1"/>
    <property type="molecule type" value="Genomic_DNA"/>
</dbReference>
<reference evidence="1" key="1">
    <citation type="submission" date="2021-12" db="EMBL/GenBank/DDBJ databases">
        <title>Black yeast isolated from Biological Soil Crust.</title>
        <authorList>
            <person name="Kurbessoian T."/>
        </authorList>
    </citation>
    <scope>NUCLEOTIDE SEQUENCE</scope>
    <source>
        <strain evidence="1">CCFEE 5208</strain>
    </source>
</reference>
<evidence type="ECO:0000313" key="2">
    <source>
        <dbReference type="EMBL" id="KAK0988100.1"/>
    </source>
</evidence>
<sequence>MWRGFGLGQQEYQQAYQRQLQHDRAYNMQQQHDESYNLQRQHDRRFNMYQHARGLQQQHDQAYILQQQYDQRNENARGPQGGGFGWGRSFHGNRGPSYGFNHGGGGQTAFLLIRNPVVTRSRPARPYKDIIERVAKID</sequence>
<name>A0AAN6KKM4_9PEZI</name>
<dbReference type="EMBL" id="JAUJLE010000080">
    <property type="protein sequence ID" value="KAK0988100.1"/>
    <property type="molecule type" value="Genomic_DNA"/>
</dbReference>
<organism evidence="2 3">
    <name type="scientific">Friedmanniomyces endolithicus</name>
    <dbReference type="NCBI Taxonomy" id="329885"/>
    <lineage>
        <taxon>Eukaryota</taxon>
        <taxon>Fungi</taxon>
        <taxon>Dikarya</taxon>
        <taxon>Ascomycota</taxon>
        <taxon>Pezizomycotina</taxon>
        <taxon>Dothideomycetes</taxon>
        <taxon>Dothideomycetidae</taxon>
        <taxon>Mycosphaerellales</taxon>
        <taxon>Teratosphaeriaceae</taxon>
        <taxon>Friedmanniomyces</taxon>
    </lineage>
</organism>
<evidence type="ECO:0000313" key="1">
    <source>
        <dbReference type="EMBL" id="KAK0315054.1"/>
    </source>
</evidence>